<feature type="transmembrane region" description="Helical" evidence="1">
    <location>
        <begin position="52"/>
        <end position="72"/>
    </location>
</feature>
<sequence>MSLNSFILNPADATRILFGASGKLSPQEFAQGIVAIMAAYIVLQFISLMPGLGLLLSFVGGLVLAFAWVCVYAKRFHDAGKSGWLAAAAVVAVLVIVIVANVILMPVLGVNMAGGTTMPVVTVSSVLAGIISSLVGNAVVGYFVYKMPTV</sequence>
<dbReference type="GO" id="GO:0016020">
    <property type="term" value="C:membrane"/>
    <property type="evidence" value="ECO:0007669"/>
    <property type="project" value="InterPro"/>
</dbReference>
<accession>A0A495DMI5</accession>
<keyword evidence="1" id="KW-0472">Membrane</keyword>
<organism evidence="2 3">
    <name type="scientific">Maricaulis maris</name>
    <dbReference type="NCBI Taxonomy" id="74318"/>
    <lineage>
        <taxon>Bacteria</taxon>
        <taxon>Pseudomonadati</taxon>
        <taxon>Pseudomonadota</taxon>
        <taxon>Alphaproteobacteria</taxon>
        <taxon>Maricaulales</taxon>
        <taxon>Maricaulaceae</taxon>
        <taxon>Maricaulis</taxon>
    </lineage>
</organism>
<evidence type="ECO:0000313" key="2">
    <source>
        <dbReference type="EMBL" id="RKR03148.1"/>
    </source>
</evidence>
<feature type="transmembrane region" description="Helical" evidence="1">
    <location>
        <begin position="84"/>
        <end position="108"/>
    </location>
</feature>
<dbReference type="RefSeq" id="WP_121210335.1">
    <property type="nucleotide sequence ID" value="NZ_RBIM01000002.1"/>
</dbReference>
<gene>
    <name evidence="2" type="ORF">C7435_1097</name>
</gene>
<dbReference type="OrthoDB" id="9812349at2"/>
<comment type="caution">
    <text evidence="2">The sequence shown here is derived from an EMBL/GenBank/DDBJ whole genome shotgun (WGS) entry which is preliminary data.</text>
</comment>
<keyword evidence="1" id="KW-0812">Transmembrane</keyword>
<evidence type="ECO:0000313" key="3">
    <source>
        <dbReference type="Proteomes" id="UP000273675"/>
    </source>
</evidence>
<name>A0A495DMI5_9PROT</name>
<feature type="transmembrane region" description="Helical" evidence="1">
    <location>
        <begin position="29"/>
        <end position="46"/>
    </location>
</feature>
<protein>
    <submittedName>
        <fullName evidence="2">Uncharacterized membrane protein YhaH (DUF805 family)</fullName>
    </submittedName>
</protein>
<dbReference type="EMBL" id="RBIM01000002">
    <property type="protein sequence ID" value="RKR03148.1"/>
    <property type="molecule type" value="Genomic_DNA"/>
</dbReference>
<dbReference type="Pfam" id="PF05656">
    <property type="entry name" value="DUF805"/>
    <property type="match status" value="1"/>
</dbReference>
<dbReference type="Proteomes" id="UP000273675">
    <property type="component" value="Unassembled WGS sequence"/>
</dbReference>
<keyword evidence="1" id="KW-1133">Transmembrane helix</keyword>
<evidence type="ECO:0000256" key="1">
    <source>
        <dbReference type="SAM" id="Phobius"/>
    </source>
</evidence>
<dbReference type="InterPro" id="IPR008523">
    <property type="entry name" value="DUF805"/>
</dbReference>
<feature type="transmembrane region" description="Helical" evidence="1">
    <location>
        <begin position="120"/>
        <end position="145"/>
    </location>
</feature>
<proteinExistence type="predicted"/>
<reference evidence="2 3" key="1">
    <citation type="submission" date="2018-10" db="EMBL/GenBank/DDBJ databases">
        <title>Genomic Encyclopedia of Type Strains, Phase IV (KMG-IV): sequencing the most valuable type-strain genomes for metagenomic binning, comparative biology and taxonomic classification.</title>
        <authorList>
            <person name="Goeker M."/>
        </authorList>
    </citation>
    <scope>NUCLEOTIDE SEQUENCE [LARGE SCALE GENOMIC DNA]</scope>
    <source>
        <strain evidence="2 3">DSM 4734</strain>
    </source>
</reference>
<dbReference type="AlphaFoldDB" id="A0A495DMI5"/>